<dbReference type="NCBIfam" id="NF010738">
    <property type="entry name" value="PRK14140.1"/>
    <property type="match status" value="1"/>
</dbReference>
<dbReference type="HAMAP" id="MF_01151">
    <property type="entry name" value="GrpE"/>
    <property type="match status" value="1"/>
</dbReference>
<dbReference type="GO" id="GO:0051087">
    <property type="term" value="F:protein-folding chaperone binding"/>
    <property type="evidence" value="ECO:0007669"/>
    <property type="project" value="InterPro"/>
</dbReference>
<evidence type="ECO:0000256" key="8">
    <source>
        <dbReference type="ARBA" id="ARBA00072274"/>
    </source>
</evidence>
<feature type="compositionally biased region" description="Low complexity" evidence="13">
    <location>
        <begin position="1"/>
        <end position="13"/>
    </location>
</feature>
<dbReference type="GO" id="GO:0000774">
    <property type="term" value="F:adenyl-nucleotide exchange factor activity"/>
    <property type="evidence" value="ECO:0007669"/>
    <property type="project" value="InterPro"/>
</dbReference>
<evidence type="ECO:0000256" key="1">
    <source>
        <dbReference type="ARBA" id="ARBA00004496"/>
    </source>
</evidence>
<evidence type="ECO:0000256" key="2">
    <source>
        <dbReference type="ARBA" id="ARBA00009054"/>
    </source>
</evidence>
<dbReference type="Gene3D" id="2.30.22.10">
    <property type="entry name" value="Head domain of nucleotide exchange factor GrpE"/>
    <property type="match status" value="1"/>
</dbReference>
<accession>A0A9D2K680</accession>
<protein>
    <recommendedName>
        <fullName evidence="8 10">Protein GrpE</fullName>
    </recommendedName>
    <alternativeName>
        <fullName evidence="9 10">HSP-70 cofactor</fullName>
    </alternativeName>
</protein>
<comment type="subunit">
    <text evidence="3 10">Homodimer.</text>
</comment>
<name>A0A9D2K680_9FIRM</name>
<feature type="compositionally biased region" description="Basic and acidic residues" evidence="13">
    <location>
        <begin position="55"/>
        <end position="75"/>
    </location>
</feature>
<dbReference type="SUPFAM" id="SSF58014">
    <property type="entry name" value="Coiled-coil domain of nucleotide exchange factor GrpE"/>
    <property type="match status" value="1"/>
</dbReference>
<reference evidence="14" key="2">
    <citation type="submission" date="2021-04" db="EMBL/GenBank/DDBJ databases">
        <authorList>
            <person name="Gilroy R."/>
        </authorList>
    </citation>
    <scope>NUCLEOTIDE SEQUENCE</scope>
    <source>
        <strain evidence="14">ChiBcec1-1093</strain>
    </source>
</reference>
<dbReference type="GO" id="GO:0006457">
    <property type="term" value="P:protein folding"/>
    <property type="evidence" value="ECO:0007669"/>
    <property type="project" value="InterPro"/>
</dbReference>
<dbReference type="Pfam" id="PF01025">
    <property type="entry name" value="GrpE"/>
    <property type="match status" value="1"/>
</dbReference>
<dbReference type="Gene3D" id="3.90.20.20">
    <property type="match status" value="1"/>
</dbReference>
<evidence type="ECO:0000256" key="11">
    <source>
        <dbReference type="RuleBase" id="RU000639"/>
    </source>
</evidence>
<dbReference type="PANTHER" id="PTHR21237">
    <property type="entry name" value="GRPE PROTEIN"/>
    <property type="match status" value="1"/>
</dbReference>
<dbReference type="EMBL" id="DXBC01000082">
    <property type="protein sequence ID" value="HIZ79223.1"/>
    <property type="molecule type" value="Genomic_DNA"/>
</dbReference>
<evidence type="ECO:0000256" key="7">
    <source>
        <dbReference type="ARBA" id="ARBA00053401"/>
    </source>
</evidence>
<proteinExistence type="inferred from homology"/>
<sequence>MAADTASAEAADTPDTKETEAAQNEESSKEAAEAADGEAGAQAEPENPDSTGSQKPEKKGFFKKKEKEKDSRDQKIEELTDQLRRNMAEFDNFRKRTEKEKSAMFEMGARDILEKILPVVDNFERGLASIPEEAKGTSFATGMEMIYKQLMKTLEDAGVTPIEAVGKEFDPNFHNAVMHVEDENLGENVVAAELQKGYMYRNAVLRHSMVQVAN</sequence>
<dbReference type="GO" id="GO:0042803">
    <property type="term" value="F:protein homodimerization activity"/>
    <property type="evidence" value="ECO:0007669"/>
    <property type="project" value="InterPro"/>
</dbReference>
<dbReference type="PROSITE" id="PS01071">
    <property type="entry name" value="GRPE"/>
    <property type="match status" value="1"/>
</dbReference>
<dbReference type="InterPro" id="IPR000740">
    <property type="entry name" value="GrpE"/>
</dbReference>
<dbReference type="AlphaFoldDB" id="A0A9D2K680"/>
<dbReference type="PRINTS" id="PR00773">
    <property type="entry name" value="GRPEPROTEIN"/>
</dbReference>
<dbReference type="GO" id="GO:0005737">
    <property type="term" value="C:cytoplasm"/>
    <property type="evidence" value="ECO:0007669"/>
    <property type="project" value="UniProtKB-SubCell"/>
</dbReference>
<dbReference type="SUPFAM" id="SSF51064">
    <property type="entry name" value="Head domain of nucleotide exchange factor GrpE"/>
    <property type="match status" value="1"/>
</dbReference>
<gene>
    <name evidence="10 14" type="primary">grpE</name>
    <name evidence="14" type="ORF">IAA17_05495</name>
</gene>
<feature type="compositionally biased region" description="Basic and acidic residues" evidence="13">
    <location>
        <begin position="14"/>
        <end position="32"/>
    </location>
</feature>
<dbReference type="PANTHER" id="PTHR21237:SF23">
    <property type="entry name" value="GRPE PROTEIN HOMOLOG, MITOCHONDRIAL"/>
    <property type="match status" value="1"/>
</dbReference>
<evidence type="ECO:0000313" key="14">
    <source>
        <dbReference type="EMBL" id="HIZ79223.1"/>
    </source>
</evidence>
<comment type="caution">
    <text evidence="14">The sequence shown here is derived from an EMBL/GenBank/DDBJ whole genome shotgun (WGS) entry which is preliminary data.</text>
</comment>
<keyword evidence="6 10" id="KW-0143">Chaperone</keyword>
<feature type="region of interest" description="Disordered" evidence="13">
    <location>
        <begin position="1"/>
        <end position="75"/>
    </location>
</feature>
<evidence type="ECO:0000256" key="6">
    <source>
        <dbReference type="ARBA" id="ARBA00023186"/>
    </source>
</evidence>
<comment type="function">
    <text evidence="7 10 11">Participates actively in the response to hyperosmotic and heat shock by preventing the aggregation of stress-denatured proteins, in association with DnaK and GrpE. It is the nucleotide exchange factor for DnaK and may function as a thermosensor. Unfolded proteins bind initially to DnaJ; upon interaction with the DnaJ-bound protein, DnaK hydrolyzes its bound ATP, resulting in the formation of a stable complex. GrpE releases ADP from DnaK; ATP binding to DnaK triggers the release of the substrate protein, thus completing the reaction cycle. Several rounds of ATP-dependent interactions between DnaJ, DnaK and GrpE are required for fully efficient folding.</text>
</comment>
<organism evidence="14 15">
    <name type="scientific">Candidatus Lachnoclostridium stercorigallinarum</name>
    <dbReference type="NCBI Taxonomy" id="2838634"/>
    <lineage>
        <taxon>Bacteria</taxon>
        <taxon>Bacillati</taxon>
        <taxon>Bacillota</taxon>
        <taxon>Clostridia</taxon>
        <taxon>Lachnospirales</taxon>
        <taxon>Lachnospiraceae</taxon>
    </lineage>
</organism>
<evidence type="ECO:0000256" key="13">
    <source>
        <dbReference type="SAM" id="MobiDB-lite"/>
    </source>
</evidence>
<evidence type="ECO:0000256" key="3">
    <source>
        <dbReference type="ARBA" id="ARBA00011738"/>
    </source>
</evidence>
<evidence type="ECO:0000256" key="12">
    <source>
        <dbReference type="RuleBase" id="RU004478"/>
    </source>
</evidence>
<evidence type="ECO:0000256" key="9">
    <source>
        <dbReference type="ARBA" id="ARBA00076414"/>
    </source>
</evidence>
<evidence type="ECO:0000256" key="5">
    <source>
        <dbReference type="ARBA" id="ARBA00023016"/>
    </source>
</evidence>
<evidence type="ECO:0000313" key="15">
    <source>
        <dbReference type="Proteomes" id="UP000824101"/>
    </source>
</evidence>
<dbReference type="GO" id="GO:0051082">
    <property type="term" value="F:unfolded protein binding"/>
    <property type="evidence" value="ECO:0007669"/>
    <property type="project" value="TreeGrafter"/>
</dbReference>
<reference evidence="14" key="1">
    <citation type="journal article" date="2021" name="PeerJ">
        <title>Extensive microbial diversity within the chicken gut microbiome revealed by metagenomics and culture.</title>
        <authorList>
            <person name="Gilroy R."/>
            <person name="Ravi A."/>
            <person name="Getino M."/>
            <person name="Pursley I."/>
            <person name="Horton D.L."/>
            <person name="Alikhan N.F."/>
            <person name="Baker D."/>
            <person name="Gharbi K."/>
            <person name="Hall N."/>
            <person name="Watson M."/>
            <person name="Adriaenssens E.M."/>
            <person name="Foster-Nyarko E."/>
            <person name="Jarju S."/>
            <person name="Secka A."/>
            <person name="Antonio M."/>
            <person name="Oren A."/>
            <person name="Chaudhuri R.R."/>
            <person name="La Ragione R."/>
            <person name="Hildebrand F."/>
            <person name="Pallen M.J."/>
        </authorList>
    </citation>
    <scope>NUCLEOTIDE SEQUENCE</scope>
    <source>
        <strain evidence="14">ChiBcec1-1093</strain>
    </source>
</reference>
<keyword evidence="4 10" id="KW-0963">Cytoplasm</keyword>
<comment type="similarity">
    <text evidence="2 10 12">Belongs to the GrpE family.</text>
</comment>
<evidence type="ECO:0000256" key="4">
    <source>
        <dbReference type="ARBA" id="ARBA00022490"/>
    </source>
</evidence>
<keyword evidence="5 10" id="KW-0346">Stress response</keyword>
<dbReference type="CDD" id="cd00446">
    <property type="entry name" value="GrpE"/>
    <property type="match status" value="1"/>
</dbReference>
<dbReference type="InterPro" id="IPR009012">
    <property type="entry name" value="GrpE_head"/>
</dbReference>
<evidence type="ECO:0000256" key="10">
    <source>
        <dbReference type="HAMAP-Rule" id="MF_01151"/>
    </source>
</evidence>
<dbReference type="FunFam" id="2.30.22.10:FF:000001">
    <property type="entry name" value="Protein GrpE"/>
    <property type="match status" value="1"/>
</dbReference>
<comment type="subcellular location">
    <subcellularLocation>
        <location evidence="1 10">Cytoplasm</location>
    </subcellularLocation>
</comment>
<dbReference type="Proteomes" id="UP000824101">
    <property type="component" value="Unassembled WGS sequence"/>
</dbReference>
<dbReference type="InterPro" id="IPR013805">
    <property type="entry name" value="GrpE_CC"/>
</dbReference>